<keyword evidence="1" id="KW-1133">Transmembrane helix</keyword>
<dbReference type="PANTHER" id="PTHR45907">
    <property type="entry name" value="SERPENTINE RECEPTOR, CLASS J"/>
    <property type="match status" value="1"/>
</dbReference>
<dbReference type="SUPFAM" id="SSF81321">
    <property type="entry name" value="Family A G protein-coupled receptor-like"/>
    <property type="match status" value="1"/>
</dbReference>
<evidence type="ECO:0000256" key="1">
    <source>
        <dbReference type="SAM" id="Phobius"/>
    </source>
</evidence>
<dbReference type="EMBL" id="CAJGYM010000038">
    <property type="protein sequence ID" value="CAD6193776.1"/>
    <property type="molecule type" value="Genomic_DNA"/>
</dbReference>
<accession>A0A8S1HB04</accession>
<dbReference type="Pfam" id="PF10319">
    <property type="entry name" value="7TM_GPCR_Srj"/>
    <property type="match status" value="1"/>
</dbReference>
<dbReference type="AlphaFoldDB" id="A0A8S1HB04"/>
<dbReference type="PANTHER" id="PTHR45907:SF16">
    <property type="entry name" value="SERPENTINE RECEPTOR, CLASS J"/>
    <property type="match status" value="1"/>
</dbReference>
<keyword evidence="3" id="KW-1185">Reference proteome</keyword>
<proteinExistence type="predicted"/>
<comment type="caution">
    <text evidence="2">The sequence shown here is derived from an EMBL/GenBank/DDBJ whole genome shotgun (WGS) entry which is preliminary data.</text>
</comment>
<keyword evidence="1" id="KW-0472">Membrane</keyword>
<reference evidence="2" key="1">
    <citation type="submission" date="2020-10" db="EMBL/GenBank/DDBJ databases">
        <authorList>
            <person name="Kikuchi T."/>
        </authorList>
    </citation>
    <scope>NUCLEOTIDE SEQUENCE</scope>
    <source>
        <strain evidence="2">NKZ352</strain>
    </source>
</reference>
<evidence type="ECO:0000313" key="2">
    <source>
        <dbReference type="EMBL" id="CAD6193776.1"/>
    </source>
</evidence>
<dbReference type="OrthoDB" id="5788320at2759"/>
<keyword evidence="1" id="KW-0812">Transmembrane</keyword>
<gene>
    <name evidence="2" type="ORF">CAUJ_LOCUS9695</name>
</gene>
<feature type="transmembrane region" description="Helical" evidence="1">
    <location>
        <begin position="12"/>
        <end position="36"/>
    </location>
</feature>
<protein>
    <submittedName>
        <fullName evidence="2">Uncharacterized protein</fullName>
    </submittedName>
</protein>
<dbReference type="Proteomes" id="UP000835052">
    <property type="component" value="Unassembled WGS sequence"/>
</dbReference>
<evidence type="ECO:0000313" key="3">
    <source>
        <dbReference type="Proteomes" id="UP000835052"/>
    </source>
</evidence>
<sequence>MSIYTRKIHAQLLRALVLQASIPILLSFLPCIIVWYTPLLEIQAQIYTNSFAYPMLSAFPCCDPVAIILFIPDYRQAVLEWRQKLGTFSFKKNLINSAVALPVPTTTQFSST</sequence>
<feature type="transmembrane region" description="Helical" evidence="1">
    <location>
        <begin position="51"/>
        <end position="72"/>
    </location>
</feature>
<dbReference type="InterPro" id="IPR019423">
    <property type="entry name" value="7TM_GPCR_serpentine_rcpt_Srj"/>
</dbReference>
<organism evidence="2 3">
    <name type="scientific">Caenorhabditis auriculariae</name>
    <dbReference type="NCBI Taxonomy" id="2777116"/>
    <lineage>
        <taxon>Eukaryota</taxon>
        <taxon>Metazoa</taxon>
        <taxon>Ecdysozoa</taxon>
        <taxon>Nematoda</taxon>
        <taxon>Chromadorea</taxon>
        <taxon>Rhabditida</taxon>
        <taxon>Rhabditina</taxon>
        <taxon>Rhabditomorpha</taxon>
        <taxon>Rhabditoidea</taxon>
        <taxon>Rhabditidae</taxon>
        <taxon>Peloderinae</taxon>
        <taxon>Caenorhabditis</taxon>
    </lineage>
</organism>
<name>A0A8S1HB04_9PELO</name>